<dbReference type="Pfam" id="PF13671">
    <property type="entry name" value="AAA_33"/>
    <property type="match status" value="1"/>
</dbReference>
<organism evidence="2 6">
    <name type="scientific">Pseudomonas savastanoi pv. glycinea</name>
    <name type="common">Pseudomonas syringae pv. glycinea</name>
    <dbReference type="NCBI Taxonomy" id="318"/>
    <lineage>
        <taxon>Bacteria</taxon>
        <taxon>Pseudomonadati</taxon>
        <taxon>Pseudomonadota</taxon>
        <taxon>Gammaproteobacteria</taxon>
        <taxon>Pseudomonadales</taxon>
        <taxon>Pseudomonadaceae</taxon>
        <taxon>Pseudomonas</taxon>
    </lineage>
</organism>
<dbReference type="PANTHER" id="PTHR37807:SF3">
    <property type="entry name" value="OS07G0160300 PROTEIN"/>
    <property type="match status" value="1"/>
</dbReference>
<evidence type="ECO:0000313" key="4">
    <source>
        <dbReference type="Proteomes" id="UP000272471"/>
    </source>
</evidence>
<gene>
    <name evidence="3" type="ORF">ALQ11_103018</name>
    <name evidence="2" type="ORF">ALQ41_103102</name>
    <name evidence="1" type="ORF">ALQ42_102945</name>
</gene>
<dbReference type="EMBL" id="RBQX01000105">
    <property type="protein sequence ID" value="RMQ18331.1"/>
    <property type="molecule type" value="Genomic_DNA"/>
</dbReference>
<comment type="caution">
    <text evidence="2">The sequence shown here is derived from an EMBL/GenBank/DDBJ whole genome shotgun (WGS) entry which is preliminary data.</text>
</comment>
<dbReference type="PANTHER" id="PTHR37807">
    <property type="entry name" value="OS07G0160300 PROTEIN"/>
    <property type="match status" value="1"/>
</dbReference>
<dbReference type="AlphaFoldDB" id="A0A0P9T303"/>
<evidence type="ECO:0000313" key="1">
    <source>
        <dbReference type="EMBL" id="RMO33229.1"/>
    </source>
</evidence>
<dbReference type="RefSeq" id="WP_004665435.1">
    <property type="nucleotide sequence ID" value="NZ_LGLL01000048.1"/>
</dbReference>
<reference evidence="4 5" key="1">
    <citation type="submission" date="2018-08" db="EMBL/GenBank/DDBJ databases">
        <title>Recombination of ecologically and evolutionarily significant loci maintains genetic cohesion in the Pseudomonas syringae species complex.</title>
        <authorList>
            <person name="Dillon M."/>
            <person name="Thakur S."/>
            <person name="Almeida R.N.D."/>
            <person name="Weir B.S."/>
            <person name="Guttman D.S."/>
        </authorList>
    </citation>
    <scope>NUCLEOTIDE SEQUENCE [LARGE SCALE GENOMIC DNA]</scope>
    <source>
        <strain evidence="3 4">ICMP 4182</strain>
        <strain evidence="1 5">ICMP 6372</strain>
        <strain evidence="2 6">ICMP 867</strain>
    </source>
</reference>
<evidence type="ECO:0000313" key="6">
    <source>
        <dbReference type="Proteomes" id="UP000280599"/>
    </source>
</evidence>
<evidence type="ECO:0000313" key="3">
    <source>
        <dbReference type="EMBL" id="RMQ18331.1"/>
    </source>
</evidence>
<dbReference type="InterPro" id="IPR027417">
    <property type="entry name" value="P-loop_NTPase"/>
</dbReference>
<dbReference type="EMBL" id="RBPT01000337">
    <property type="protein sequence ID" value="RMO42113.1"/>
    <property type="molecule type" value="Genomic_DNA"/>
</dbReference>
<dbReference type="Gene3D" id="3.40.50.300">
    <property type="entry name" value="P-loop containing nucleotide triphosphate hydrolases"/>
    <property type="match status" value="1"/>
</dbReference>
<accession>A0A0P9T303</accession>
<dbReference type="EMBL" id="RBPS01000281">
    <property type="protein sequence ID" value="RMO33229.1"/>
    <property type="molecule type" value="Genomic_DNA"/>
</dbReference>
<dbReference type="Proteomes" id="UP000273536">
    <property type="component" value="Unassembled WGS sequence"/>
</dbReference>
<proteinExistence type="predicted"/>
<dbReference type="Proteomes" id="UP000280599">
    <property type="component" value="Unassembled WGS sequence"/>
</dbReference>
<evidence type="ECO:0000313" key="2">
    <source>
        <dbReference type="EMBL" id="RMO42113.1"/>
    </source>
</evidence>
<dbReference type="SUPFAM" id="SSF52540">
    <property type="entry name" value="P-loop containing nucleoside triphosphate hydrolases"/>
    <property type="match status" value="1"/>
</dbReference>
<evidence type="ECO:0000313" key="5">
    <source>
        <dbReference type="Proteomes" id="UP000273536"/>
    </source>
</evidence>
<protein>
    <submittedName>
        <fullName evidence="2">Uncharacterized protein</fullName>
    </submittedName>
</protein>
<name>A0A0P9T303_PSESG</name>
<sequence length="139" mass="15354">MLIFFSGLLGTGKTTIVSDLATRTRAVYLRIDTIEPAIRDSGALSQDVGRSGYMIANELALSNLRFGSTVIVDCVNQVIESRHASRQTDKVCGTTAPLPANTHEFARKCIWSDAPWCHRCGSRNCEQPHQPTTSWLRAF</sequence>
<dbReference type="Proteomes" id="UP000272471">
    <property type="component" value="Unassembled WGS sequence"/>
</dbReference>